<dbReference type="EMBL" id="JACJQY010000026">
    <property type="protein sequence ID" value="MBD2318284.1"/>
    <property type="molecule type" value="Genomic_DNA"/>
</dbReference>
<organism evidence="2 3">
    <name type="scientific">Phormidium tenue FACHB-1050</name>
    <dbReference type="NCBI Taxonomy" id="2692857"/>
    <lineage>
        <taxon>Bacteria</taxon>
        <taxon>Bacillati</taxon>
        <taxon>Cyanobacteriota</taxon>
        <taxon>Cyanophyceae</taxon>
        <taxon>Oscillatoriophycideae</taxon>
        <taxon>Oscillatoriales</taxon>
        <taxon>Oscillatoriaceae</taxon>
        <taxon>Phormidium</taxon>
    </lineage>
</organism>
<dbReference type="Proteomes" id="UP000618445">
    <property type="component" value="Unassembled WGS sequence"/>
</dbReference>
<comment type="caution">
    <text evidence="2">The sequence shown here is derived from an EMBL/GenBank/DDBJ whole genome shotgun (WGS) entry which is preliminary data.</text>
</comment>
<proteinExistence type="predicted"/>
<accession>A0ABR8CFF2</accession>
<dbReference type="SUPFAM" id="SSF47598">
    <property type="entry name" value="Ribbon-helix-helix"/>
    <property type="match status" value="1"/>
</dbReference>
<dbReference type="Pfam" id="PF22513">
    <property type="entry name" value="FitA-like_RHH"/>
    <property type="match status" value="1"/>
</dbReference>
<dbReference type="Gene3D" id="1.10.1220.10">
    <property type="entry name" value="Met repressor-like"/>
    <property type="match status" value="1"/>
</dbReference>
<dbReference type="InterPro" id="IPR013321">
    <property type="entry name" value="Arc_rbn_hlx_hlx"/>
</dbReference>
<dbReference type="InterPro" id="IPR053853">
    <property type="entry name" value="FitA-like_RHH"/>
</dbReference>
<evidence type="ECO:0000313" key="2">
    <source>
        <dbReference type="EMBL" id="MBD2318284.1"/>
    </source>
</evidence>
<evidence type="ECO:0000259" key="1">
    <source>
        <dbReference type="Pfam" id="PF22513"/>
    </source>
</evidence>
<feature type="domain" description="Antitoxin FitA-like ribbon-helix-helix" evidence="1">
    <location>
        <begin position="13"/>
        <end position="39"/>
    </location>
</feature>
<protein>
    <recommendedName>
        <fullName evidence="1">Antitoxin FitA-like ribbon-helix-helix domain-containing protein</fullName>
    </recommendedName>
</protein>
<reference evidence="2 3" key="1">
    <citation type="journal article" date="2020" name="ISME J.">
        <title>Comparative genomics reveals insights into cyanobacterial evolution and habitat adaptation.</title>
        <authorList>
            <person name="Chen M.Y."/>
            <person name="Teng W.K."/>
            <person name="Zhao L."/>
            <person name="Hu C.X."/>
            <person name="Zhou Y.K."/>
            <person name="Han B.P."/>
            <person name="Song L.R."/>
            <person name="Shu W.S."/>
        </authorList>
    </citation>
    <scope>NUCLEOTIDE SEQUENCE [LARGE SCALE GENOMIC DNA]</scope>
    <source>
        <strain evidence="2 3">FACHB-1050</strain>
    </source>
</reference>
<dbReference type="RefSeq" id="WP_190579183.1">
    <property type="nucleotide sequence ID" value="NZ_CAWPQU010000019.1"/>
</dbReference>
<evidence type="ECO:0000313" key="3">
    <source>
        <dbReference type="Proteomes" id="UP000618445"/>
    </source>
</evidence>
<dbReference type="InterPro" id="IPR010985">
    <property type="entry name" value="Ribbon_hlx_hlx"/>
</dbReference>
<gene>
    <name evidence="2" type="ORF">H6G05_15695</name>
</gene>
<keyword evidence="3" id="KW-1185">Reference proteome</keyword>
<sequence>MSQIILETVKPVVVEKLRHLAQRHQRSLEAEITAILERATENELIATPKNRGWSAGFFEDVIGGWEGEPLVREPQPEYQERDFSL</sequence>
<name>A0ABR8CFF2_9CYAN</name>